<dbReference type="EMBL" id="CP000724">
    <property type="protein sequence ID" value="ABR49736.1"/>
    <property type="molecule type" value="Genomic_DNA"/>
</dbReference>
<keyword evidence="6" id="KW-0663">Pyridoxal phosphate</keyword>
<keyword evidence="7" id="KW-0456">Lyase</keyword>
<dbReference type="GO" id="GO:0009236">
    <property type="term" value="P:cobalamin biosynthetic process"/>
    <property type="evidence" value="ECO:0007669"/>
    <property type="project" value="UniProtKB-UniPathway"/>
</dbReference>
<proteinExistence type="predicted"/>
<protein>
    <recommendedName>
        <fullName evidence="4">threonine-phosphate decarboxylase</fullName>
        <ecNumber evidence="4">4.1.1.81</ecNumber>
    </recommendedName>
    <alternativeName>
        <fullName evidence="8">L-threonine-O-3-phosphate decarboxylase</fullName>
    </alternativeName>
</protein>
<evidence type="ECO:0000256" key="6">
    <source>
        <dbReference type="ARBA" id="ARBA00022898"/>
    </source>
</evidence>
<dbReference type="AlphaFoldDB" id="A6TU68"/>
<dbReference type="Gene3D" id="3.40.640.10">
    <property type="entry name" value="Type I PLP-dependent aspartate aminotransferase-like (Major domain)"/>
    <property type="match status" value="1"/>
</dbReference>
<dbReference type="OrthoDB" id="9813612at2"/>
<evidence type="ECO:0000313" key="11">
    <source>
        <dbReference type="EMBL" id="ABR49736.1"/>
    </source>
</evidence>
<dbReference type="EC" id="4.1.1.81" evidence="4"/>
<dbReference type="SUPFAM" id="SSF53383">
    <property type="entry name" value="PLP-dependent transferases"/>
    <property type="match status" value="1"/>
</dbReference>
<evidence type="ECO:0000256" key="1">
    <source>
        <dbReference type="ARBA" id="ARBA00001933"/>
    </source>
</evidence>
<dbReference type="NCBIfam" id="TIGR01140">
    <property type="entry name" value="L_thr_O3P_dcar"/>
    <property type="match status" value="1"/>
</dbReference>
<dbReference type="InterPro" id="IPR015421">
    <property type="entry name" value="PyrdxlP-dep_Trfase_major"/>
</dbReference>
<dbReference type="HOGENOM" id="CLU_017584_3_2_9"/>
<evidence type="ECO:0000256" key="5">
    <source>
        <dbReference type="ARBA" id="ARBA00022573"/>
    </source>
</evidence>
<dbReference type="Gene3D" id="3.90.1150.10">
    <property type="entry name" value="Aspartate Aminotransferase, domain 1"/>
    <property type="match status" value="1"/>
</dbReference>
<dbReference type="KEGG" id="amt:Amet_3614"/>
<evidence type="ECO:0000256" key="9">
    <source>
        <dbReference type="ARBA" id="ARBA00048531"/>
    </source>
</evidence>
<dbReference type="GO" id="GO:0048472">
    <property type="term" value="F:threonine-phosphate decarboxylase activity"/>
    <property type="evidence" value="ECO:0007669"/>
    <property type="project" value="UniProtKB-EC"/>
</dbReference>
<comment type="pathway">
    <text evidence="3">Cofactor biosynthesis; adenosylcobalamin biosynthesis.</text>
</comment>
<dbReference type="CDD" id="cd00609">
    <property type="entry name" value="AAT_like"/>
    <property type="match status" value="1"/>
</dbReference>
<comment type="catalytic activity">
    <reaction evidence="9">
        <text>O-phospho-L-threonine + H(+) = (R)-1-aminopropan-2-yl phosphate + CO2</text>
        <dbReference type="Rhea" id="RHEA:11492"/>
        <dbReference type="ChEBI" id="CHEBI:15378"/>
        <dbReference type="ChEBI" id="CHEBI:16526"/>
        <dbReference type="ChEBI" id="CHEBI:58563"/>
        <dbReference type="ChEBI" id="CHEBI:58675"/>
        <dbReference type="EC" id="4.1.1.81"/>
    </reaction>
</comment>
<evidence type="ECO:0000256" key="3">
    <source>
        <dbReference type="ARBA" id="ARBA00004953"/>
    </source>
</evidence>
<evidence type="ECO:0000256" key="4">
    <source>
        <dbReference type="ARBA" id="ARBA00012285"/>
    </source>
</evidence>
<organism evidence="11 12">
    <name type="scientific">Alkaliphilus metalliredigens (strain QYMF)</name>
    <dbReference type="NCBI Taxonomy" id="293826"/>
    <lineage>
        <taxon>Bacteria</taxon>
        <taxon>Bacillati</taxon>
        <taxon>Bacillota</taxon>
        <taxon>Clostridia</taxon>
        <taxon>Peptostreptococcales</taxon>
        <taxon>Natronincolaceae</taxon>
        <taxon>Alkaliphilus</taxon>
    </lineage>
</organism>
<dbReference type="InterPro" id="IPR005860">
    <property type="entry name" value="CobD"/>
</dbReference>
<dbReference type="InterPro" id="IPR015424">
    <property type="entry name" value="PyrdxlP-dep_Trfase"/>
</dbReference>
<sequence length="359" mass="41443">MRHGGNIVQVEREKSIGAGKILDYSANINPMGVPESFQKIIQEKYNDLCHYPDIDYHHLRFAIGHYYGIQKEDVLVGNGAAQLIFDFIRVLKPQRALILAPTFGEYERALKAFDCDVIRYYLREENSFQINIESLLESLTDSIDLIILCNPNNPTGNLISKEDLKRVVTHCEDKKIKVMIDEAFIDFVGENERSSVLKWVEQYKELIVIRAFTKYFGMPGIRLGFGVCGDKGVQEQMTDTMIPWSVNTFASFFGEVLLNDKVYVEKTKSWLKHEKPRFMVKLKEIKGMKVYPSTANFVLIKLMDSSLSIDELKEKLLERYIMIRDCSNFQGLGEQFFRIAIKDEQSNEKFIQVLSEILS</sequence>
<comment type="cofactor">
    <cofactor evidence="1">
        <name>pyridoxal 5'-phosphate</name>
        <dbReference type="ChEBI" id="CHEBI:597326"/>
    </cofactor>
</comment>
<gene>
    <name evidence="11" type="ordered locus">Amet_3614</name>
</gene>
<evidence type="ECO:0000256" key="8">
    <source>
        <dbReference type="ARBA" id="ARBA00029996"/>
    </source>
</evidence>
<evidence type="ECO:0000313" key="12">
    <source>
        <dbReference type="Proteomes" id="UP000001572"/>
    </source>
</evidence>
<reference evidence="12" key="1">
    <citation type="journal article" date="2016" name="Genome Announc.">
        <title>Complete genome sequence of Alkaliphilus metalliredigens strain QYMF, an alkaliphilic and metal-reducing bacterium isolated from borax-contaminated leachate ponds.</title>
        <authorList>
            <person name="Hwang C."/>
            <person name="Copeland A."/>
            <person name="Lucas S."/>
            <person name="Lapidus A."/>
            <person name="Barry K."/>
            <person name="Detter J.C."/>
            <person name="Glavina Del Rio T."/>
            <person name="Hammon N."/>
            <person name="Israni S."/>
            <person name="Dalin E."/>
            <person name="Tice H."/>
            <person name="Pitluck S."/>
            <person name="Chertkov O."/>
            <person name="Brettin T."/>
            <person name="Bruce D."/>
            <person name="Han C."/>
            <person name="Schmutz J."/>
            <person name="Larimer F."/>
            <person name="Land M.L."/>
            <person name="Hauser L."/>
            <person name="Kyrpides N."/>
            <person name="Mikhailova N."/>
            <person name="Ye Q."/>
            <person name="Zhou J."/>
            <person name="Richardson P."/>
            <person name="Fields M.W."/>
        </authorList>
    </citation>
    <scope>NUCLEOTIDE SEQUENCE [LARGE SCALE GENOMIC DNA]</scope>
    <source>
        <strain evidence="12">QYMF</strain>
    </source>
</reference>
<comment type="function">
    <text evidence="2">Decarboxylates L-threonine-O-3-phosphate to yield (R)-1-amino-2-propanol O-2-phosphate, the precursor for the linkage between the nucleotide loop and the corrin ring in cobalamin.</text>
</comment>
<evidence type="ECO:0000256" key="7">
    <source>
        <dbReference type="ARBA" id="ARBA00023239"/>
    </source>
</evidence>
<dbReference type="GO" id="GO:0030170">
    <property type="term" value="F:pyridoxal phosphate binding"/>
    <property type="evidence" value="ECO:0007669"/>
    <property type="project" value="InterPro"/>
</dbReference>
<dbReference type="InterPro" id="IPR004839">
    <property type="entry name" value="Aminotransferase_I/II_large"/>
</dbReference>
<dbReference type="UniPathway" id="UPA00148"/>
<dbReference type="RefSeq" id="WP_012064696.1">
    <property type="nucleotide sequence ID" value="NC_009633.1"/>
</dbReference>
<dbReference type="Pfam" id="PF00155">
    <property type="entry name" value="Aminotran_1_2"/>
    <property type="match status" value="1"/>
</dbReference>
<feature type="domain" description="Aminotransferase class I/classII large" evidence="10">
    <location>
        <begin position="22"/>
        <end position="353"/>
    </location>
</feature>
<dbReference type="STRING" id="293826.Amet_3614"/>
<accession>A6TU68</accession>
<evidence type="ECO:0000256" key="2">
    <source>
        <dbReference type="ARBA" id="ARBA00003444"/>
    </source>
</evidence>
<dbReference type="InterPro" id="IPR015422">
    <property type="entry name" value="PyrdxlP-dep_Trfase_small"/>
</dbReference>
<dbReference type="PANTHER" id="PTHR42885">
    <property type="entry name" value="HISTIDINOL-PHOSPHATE AMINOTRANSFERASE-RELATED"/>
    <property type="match status" value="1"/>
</dbReference>
<keyword evidence="5" id="KW-0169">Cobalamin biosynthesis</keyword>
<evidence type="ECO:0000259" key="10">
    <source>
        <dbReference type="Pfam" id="PF00155"/>
    </source>
</evidence>
<dbReference type="eggNOG" id="COG0079">
    <property type="taxonomic scope" value="Bacteria"/>
</dbReference>
<name>A6TU68_ALKMQ</name>
<dbReference type="Proteomes" id="UP000001572">
    <property type="component" value="Chromosome"/>
</dbReference>
<keyword evidence="12" id="KW-1185">Reference proteome</keyword>
<dbReference type="PANTHER" id="PTHR42885:SF1">
    <property type="entry name" value="THREONINE-PHOSPHATE DECARBOXYLASE"/>
    <property type="match status" value="1"/>
</dbReference>